<dbReference type="Proteomes" id="UP000538147">
    <property type="component" value="Unassembled WGS sequence"/>
</dbReference>
<protein>
    <submittedName>
        <fullName evidence="1">Uncharacterized protein</fullName>
    </submittedName>
</protein>
<comment type="caution">
    <text evidence="1">The sequence shown here is derived from an EMBL/GenBank/DDBJ whole genome shotgun (WGS) entry which is preliminary data.</text>
</comment>
<evidence type="ECO:0000313" key="2">
    <source>
        <dbReference type="Proteomes" id="UP000538147"/>
    </source>
</evidence>
<proteinExistence type="predicted"/>
<gene>
    <name evidence="1" type="ORF">FHS79_002163</name>
</gene>
<dbReference type="AlphaFoldDB" id="A0A841L8R4"/>
<evidence type="ECO:0000313" key="1">
    <source>
        <dbReference type="EMBL" id="MBB6227981.1"/>
    </source>
</evidence>
<accession>A0A841L8R4</accession>
<keyword evidence="2" id="KW-1185">Reference proteome</keyword>
<organism evidence="1 2">
    <name type="scientific">Polymorphobacter multimanifer</name>
    <dbReference type="NCBI Taxonomy" id="1070431"/>
    <lineage>
        <taxon>Bacteria</taxon>
        <taxon>Pseudomonadati</taxon>
        <taxon>Pseudomonadota</taxon>
        <taxon>Alphaproteobacteria</taxon>
        <taxon>Sphingomonadales</taxon>
        <taxon>Sphingosinicellaceae</taxon>
        <taxon>Polymorphobacter</taxon>
    </lineage>
</organism>
<dbReference type="RefSeq" id="WP_184199508.1">
    <property type="nucleotide sequence ID" value="NZ_BMOX01000056.1"/>
</dbReference>
<dbReference type="EMBL" id="JACIIV010000014">
    <property type="protein sequence ID" value="MBB6227981.1"/>
    <property type="molecule type" value="Genomic_DNA"/>
</dbReference>
<reference evidence="1 2" key="1">
    <citation type="submission" date="2020-08" db="EMBL/GenBank/DDBJ databases">
        <title>Genomic Encyclopedia of Type Strains, Phase IV (KMG-IV): sequencing the most valuable type-strain genomes for metagenomic binning, comparative biology and taxonomic classification.</title>
        <authorList>
            <person name="Goeker M."/>
        </authorList>
    </citation>
    <scope>NUCLEOTIDE SEQUENCE [LARGE SCALE GENOMIC DNA]</scope>
    <source>
        <strain evidence="1 2">DSM 102189</strain>
    </source>
</reference>
<sequence>MNSSAGRFIAPSSPGELVGFAERETPLAHQVVAVAPIVCSAFPDRLPRLRP</sequence>
<name>A0A841L8R4_9SPHN</name>